<dbReference type="PROSITE" id="PS51918">
    <property type="entry name" value="RADICAL_SAM"/>
    <property type="match status" value="1"/>
</dbReference>
<dbReference type="InterPro" id="IPR023404">
    <property type="entry name" value="rSAM_horseshoe"/>
</dbReference>
<evidence type="ECO:0000256" key="1">
    <source>
        <dbReference type="ARBA" id="ARBA00001966"/>
    </source>
</evidence>
<dbReference type="InterPro" id="IPR058240">
    <property type="entry name" value="rSAM_sf"/>
</dbReference>
<dbReference type="GO" id="GO:0051539">
    <property type="term" value="F:4 iron, 4 sulfur cluster binding"/>
    <property type="evidence" value="ECO:0007669"/>
    <property type="project" value="InterPro"/>
</dbReference>
<dbReference type="InterPro" id="IPR020612">
    <property type="entry name" value="Methylthiotransferase_CS"/>
</dbReference>
<dbReference type="Proteomes" id="UP000885847">
    <property type="component" value="Unassembled WGS sequence"/>
</dbReference>
<evidence type="ECO:0000313" key="5">
    <source>
        <dbReference type="EMBL" id="HDI83850.1"/>
    </source>
</evidence>
<feature type="non-terminal residue" evidence="5">
    <location>
        <position position="182"/>
    </location>
</feature>
<evidence type="ECO:0000259" key="4">
    <source>
        <dbReference type="PROSITE" id="PS51918"/>
    </source>
</evidence>
<dbReference type="InterPro" id="IPR013848">
    <property type="entry name" value="Methylthiotransferase_N"/>
</dbReference>
<dbReference type="Pfam" id="PF00919">
    <property type="entry name" value="UPF0004"/>
    <property type="match status" value="1"/>
</dbReference>
<dbReference type="Pfam" id="PF04055">
    <property type="entry name" value="Radical_SAM"/>
    <property type="match status" value="1"/>
</dbReference>
<evidence type="ECO:0000256" key="2">
    <source>
        <dbReference type="ARBA" id="ARBA00022679"/>
    </source>
</evidence>
<comment type="cofactor">
    <cofactor evidence="1">
        <name>[4Fe-4S] cluster</name>
        <dbReference type="ChEBI" id="CHEBI:49883"/>
    </cofactor>
</comment>
<dbReference type="PANTHER" id="PTHR11918">
    <property type="entry name" value="RADICAL SAM PROTEINS"/>
    <property type="match status" value="1"/>
</dbReference>
<dbReference type="EMBL" id="DQWE01000404">
    <property type="protein sequence ID" value="HDI83850.1"/>
    <property type="molecule type" value="Genomic_DNA"/>
</dbReference>
<accession>A0A7C0ZAV6</accession>
<keyword evidence="2" id="KW-0808">Transferase</keyword>
<proteinExistence type="predicted"/>
<dbReference type="AlphaFoldDB" id="A0A7C0ZAV6"/>
<dbReference type="SUPFAM" id="SSF102114">
    <property type="entry name" value="Radical SAM enzymes"/>
    <property type="match status" value="1"/>
</dbReference>
<reference evidence="5" key="1">
    <citation type="journal article" date="2020" name="mSystems">
        <title>Genome- and Community-Level Interaction Insights into Carbon Utilization and Element Cycling Functions of Hydrothermarchaeota in Hydrothermal Sediment.</title>
        <authorList>
            <person name="Zhou Z."/>
            <person name="Liu Y."/>
            <person name="Xu W."/>
            <person name="Pan J."/>
            <person name="Luo Z.H."/>
            <person name="Li M."/>
        </authorList>
    </citation>
    <scope>NUCLEOTIDE SEQUENCE [LARGE SCALE GENOMIC DNA]</scope>
    <source>
        <strain evidence="5">HyVt-102</strain>
    </source>
</reference>
<protein>
    <submittedName>
        <fullName evidence="5">Radical SAM protein</fullName>
    </submittedName>
</protein>
<dbReference type="GO" id="GO:0035598">
    <property type="term" value="F:tRNA (N(6)-L-threonylcarbamoyladenosine(37)-C(2))-methylthiotransferase activity"/>
    <property type="evidence" value="ECO:0007669"/>
    <property type="project" value="TreeGrafter"/>
</dbReference>
<comment type="caution">
    <text evidence="5">The sequence shown here is derived from an EMBL/GenBank/DDBJ whole genome shotgun (WGS) entry which is preliminary data.</text>
</comment>
<gene>
    <name evidence="5" type="ORF">ENF18_08695</name>
</gene>
<dbReference type="InterPro" id="IPR007197">
    <property type="entry name" value="rSAM"/>
</dbReference>
<dbReference type="Gene3D" id="3.80.30.20">
    <property type="entry name" value="tm_1862 like domain"/>
    <property type="match status" value="1"/>
</dbReference>
<evidence type="ECO:0000259" key="3">
    <source>
        <dbReference type="PROSITE" id="PS51449"/>
    </source>
</evidence>
<dbReference type="PROSITE" id="PS51449">
    <property type="entry name" value="MTTASE_N"/>
    <property type="match status" value="1"/>
</dbReference>
<dbReference type="PANTHER" id="PTHR11918:SF45">
    <property type="entry name" value="THREONYLCARBAMOYLADENOSINE TRNA METHYLTHIOTRANSFERASE"/>
    <property type="match status" value="1"/>
</dbReference>
<dbReference type="PROSITE" id="PS01278">
    <property type="entry name" value="MTTASE_RADICAL"/>
    <property type="match status" value="1"/>
</dbReference>
<sequence length="182" mass="20790">MKVAILTLGCKLNQYESEMVKEMHLKRGDTIVSLKDAPDLVYINTCSVTAMAGHESRNLFHRALSTGAEVKVMGCHAKLFPEEFENAIFFDPDTIEGINIYQERMRAYVRIQKGCENFCTYCIVPYARGENRSFPPEQIIEEVKEKTRAGFHEIILTGTHIGNYNYKGVKLPHLIKMLLDEN</sequence>
<name>A0A7C0ZAV6_UNCW3</name>
<feature type="domain" description="MTTase N-terminal" evidence="3">
    <location>
        <begin position="1"/>
        <end position="107"/>
    </location>
</feature>
<feature type="domain" description="Radical SAM core" evidence="4">
    <location>
        <begin position="101"/>
        <end position="182"/>
    </location>
</feature>
<dbReference type="SFLD" id="SFLDS00029">
    <property type="entry name" value="Radical_SAM"/>
    <property type="match status" value="1"/>
</dbReference>
<organism evidence="5">
    <name type="scientific">candidate division WOR-3 bacterium</name>
    <dbReference type="NCBI Taxonomy" id="2052148"/>
    <lineage>
        <taxon>Bacteria</taxon>
        <taxon>Bacteria division WOR-3</taxon>
    </lineage>
</organism>